<evidence type="ECO:0000256" key="8">
    <source>
        <dbReference type="ARBA" id="ARBA00031108"/>
    </source>
</evidence>
<evidence type="ECO:0000313" key="10">
    <source>
        <dbReference type="EMBL" id="MFC6274905.1"/>
    </source>
</evidence>
<dbReference type="InterPro" id="IPR042112">
    <property type="entry name" value="P_AcTrfase_dom2"/>
</dbReference>
<dbReference type="EC" id="2.3.1.8" evidence="4"/>
<evidence type="ECO:0000256" key="6">
    <source>
        <dbReference type="ARBA" id="ARBA00022679"/>
    </source>
</evidence>
<dbReference type="Pfam" id="PF01515">
    <property type="entry name" value="PTA_PTB"/>
    <property type="match status" value="1"/>
</dbReference>
<evidence type="ECO:0000313" key="11">
    <source>
        <dbReference type="Proteomes" id="UP001596191"/>
    </source>
</evidence>
<organism evidence="10 11">
    <name type="scientific">Levilactobacillus tangyuanensis</name>
    <dbReference type="NCBI Taxonomy" id="2486021"/>
    <lineage>
        <taxon>Bacteria</taxon>
        <taxon>Bacillati</taxon>
        <taxon>Bacillota</taxon>
        <taxon>Bacilli</taxon>
        <taxon>Lactobacillales</taxon>
        <taxon>Lactobacillaceae</taxon>
        <taxon>Levilactobacillus</taxon>
    </lineage>
</organism>
<proteinExistence type="inferred from homology"/>
<comment type="similarity">
    <text evidence="3">Belongs to the phosphate acetyltransferase and butyryltransferase family.</text>
</comment>
<dbReference type="PANTHER" id="PTHR43356">
    <property type="entry name" value="PHOSPHATE ACETYLTRANSFERASE"/>
    <property type="match status" value="1"/>
</dbReference>
<dbReference type="NCBIfam" id="NF007233">
    <property type="entry name" value="PRK09653.1"/>
    <property type="match status" value="1"/>
</dbReference>
<dbReference type="NCBIfam" id="TIGR00651">
    <property type="entry name" value="pta"/>
    <property type="match status" value="1"/>
</dbReference>
<evidence type="ECO:0000256" key="5">
    <source>
        <dbReference type="ARBA" id="ARBA00021528"/>
    </source>
</evidence>
<evidence type="ECO:0000256" key="3">
    <source>
        <dbReference type="ARBA" id="ARBA00005656"/>
    </source>
</evidence>
<evidence type="ECO:0000256" key="2">
    <source>
        <dbReference type="ARBA" id="ARBA00004989"/>
    </source>
</evidence>
<reference evidence="11" key="1">
    <citation type="journal article" date="2019" name="Int. J. Syst. Evol. Microbiol.">
        <title>The Global Catalogue of Microorganisms (GCM) 10K type strain sequencing project: providing services to taxonomists for standard genome sequencing and annotation.</title>
        <authorList>
            <consortium name="The Broad Institute Genomics Platform"/>
            <consortium name="The Broad Institute Genome Sequencing Center for Infectious Disease"/>
            <person name="Wu L."/>
            <person name="Ma J."/>
        </authorList>
    </citation>
    <scope>NUCLEOTIDE SEQUENCE [LARGE SCALE GENOMIC DNA]</scope>
    <source>
        <strain evidence="11">CCM 8907</strain>
    </source>
</reference>
<dbReference type="Proteomes" id="UP001596191">
    <property type="component" value="Unassembled WGS sequence"/>
</dbReference>
<dbReference type="RefSeq" id="WP_125640515.1">
    <property type="nucleotide sequence ID" value="NZ_JBHSSJ010000004.1"/>
</dbReference>
<comment type="pathway">
    <text evidence="2">Metabolic intermediate biosynthesis; acetyl-CoA biosynthesis; acetyl-CoA from acetate: step 2/2.</text>
</comment>
<dbReference type="InterPro" id="IPR002505">
    <property type="entry name" value="PTA_PTB"/>
</dbReference>
<dbReference type="InterPro" id="IPR042113">
    <property type="entry name" value="P_AcTrfase_dom1"/>
</dbReference>
<keyword evidence="7 10" id="KW-0012">Acyltransferase</keyword>
<name>A0ABW1TNY2_9LACO</name>
<dbReference type="GO" id="GO:0008959">
    <property type="term" value="F:phosphate acetyltransferase activity"/>
    <property type="evidence" value="ECO:0007669"/>
    <property type="project" value="UniProtKB-EC"/>
</dbReference>
<evidence type="ECO:0000256" key="7">
    <source>
        <dbReference type="ARBA" id="ARBA00023315"/>
    </source>
</evidence>
<dbReference type="Gene3D" id="3.40.50.10750">
    <property type="entry name" value="Isocitrate/Isopropylmalate dehydrogenase-like"/>
    <property type="match status" value="1"/>
</dbReference>
<dbReference type="InterPro" id="IPR012147">
    <property type="entry name" value="P_Ac_Bu_trans"/>
</dbReference>
<accession>A0ABW1TNY2</accession>
<comment type="caution">
    <text evidence="10">The sequence shown here is derived from an EMBL/GenBank/DDBJ whole genome shotgun (WGS) entry which is preliminary data.</text>
</comment>
<dbReference type="PANTHER" id="PTHR43356:SF3">
    <property type="entry name" value="PHOSPHATE ACETYLTRANSFERASE"/>
    <property type="match status" value="1"/>
</dbReference>
<dbReference type="SUPFAM" id="SSF53659">
    <property type="entry name" value="Isocitrate/Isopropylmalate dehydrogenase-like"/>
    <property type="match status" value="1"/>
</dbReference>
<dbReference type="EMBL" id="JBHSSJ010000004">
    <property type="protein sequence ID" value="MFC6274905.1"/>
    <property type="molecule type" value="Genomic_DNA"/>
</dbReference>
<keyword evidence="6 10" id="KW-0808">Transferase</keyword>
<keyword evidence="11" id="KW-1185">Reference proteome</keyword>
<gene>
    <name evidence="10" type="primary">pta</name>
    <name evidence="10" type="ORF">ACFQET_05180</name>
</gene>
<comment type="catalytic activity">
    <reaction evidence="1">
        <text>acetyl-CoA + phosphate = acetyl phosphate + CoA</text>
        <dbReference type="Rhea" id="RHEA:19521"/>
        <dbReference type="ChEBI" id="CHEBI:22191"/>
        <dbReference type="ChEBI" id="CHEBI:43474"/>
        <dbReference type="ChEBI" id="CHEBI:57287"/>
        <dbReference type="ChEBI" id="CHEBI:57288"/>
        <dbReference type="EC" id="2.3.1.8"/>
    </reaction>
</comment>
<evidence type="ECO:0000256" key="4">
    <source>
        <dbReference type="ARBA" id="ARBA00012707"/>
    </source>
</evidence>
<sequence>MELFDSLKQKIDGKGKSIVFPEGEDARVLGAASRLAAEGLIKPIVLGDMTAIQATASANDIDLSKLNLLDPTMIPSDVHQDMLDALVERRKGKNTPEQAAEMLKDPNYLGTMMVYMDQADGMVSGAVHATGDTVRPALQIIKTKSGVKRISGAFIMQKGDERYVFADCAINIELDAAGMAEVATESAATAKIFDIDPKVAMLSFSTKGSAKGEMVDKVREATALAKEADPDLPVDGELQFDAAFVASVAAQKAPDSKVAGHANVFVFPELQSGNIGYKIAQRFGGFEAIGPILQGLNKPVSDLSRGCNEEDVYKVAIITAAQSLA</sequence>
<evidence type="ECO:0000259" key="9">
    <source>
        <dbReference type="Pfam" id="PF01515"/>
    </source>
</evidence>
<dbReference type="InterPro" id="IPR004614">
    <property type="entry name" value="P_AcTrfase"/>
</dbReference>
<evidence type="ECO:0000256" key="1">
    <source>
        <dbReference type="ARBA" id="ARBA00000705"/>
    </source>
</evidence>
<dbReference type="PIRSF" id="PIRSF000428">
    <property type="entry name" value="P_Ac_trans"/>
    <property type="match status" value="1"/>
</dbReference>
<dbReference type="InterPro" id="IPR050500">
    <property type="entry name" value="Phos_Acetyltrans/Butyryltrans"/>
</dbReference>
<protein>
    <recommendedName>
        <fullName evidence="5">Phosphate acetyltransferase</fullName>
        <ecNumber evidence="4">2.3.1.8</ecNumber>
    </recommendedName>
    <alternativeName>
        <fullName evidence="8">Phosphotransacetylase</fullName>
    </alternativeName>
</protein>
<dbReference type="Gene3D" id="3.40.50.10950">
    <property type="match status" value="1"/>
</dbReference>
<feature type="domain" description="Phosphate acetyl/butaryl transferase" evidence="9">
    <location>
        <begin position="4"/>
        <end position="320"/>
    </location>
</feature>